<reference evidence="2" key="1">
    <citation type="journal article" date="2005" name="Nature">
        <title>The map-based sequence of the rice genome.</title>
        <authorList>
            <consortium name="International rice genome sequencing project (IRGSP)"/>
            <person name="Matsumoto T."/>
            <person name="Wu J."/>
            <person name="Kanamori H."/>
            <person name="Katayose Y."/>
            <person name="Fujisawa M."/>
            <person name="Namiki N."/>
            <person name="Mizuno H."/>
            <person name="Yamamoto K."/>
            <person name="Antonio B.A."/>
            <person name="Baba T."/>
            <person name="Sakata K."/>
            <person name="Nagamura Y."/>
            <person name="Aoki H."/>
            <person name="Arikawa K."/>
            <person name="Arita K."/>
            <person name="Bito T."/>
            <person name="Chiden Y."/>
            <person name="Fujitsuka N."/>
            <person name="Fukunaka R."/>
            <person name="Hamada M."/>
            <person name="Harada C."/>
            <person name="Hayashi A."/>
            <person name="Hijishita S."/>
            <person name="Honda M."/>
            <person name="Hosokawa S."/>
            <person name="Ichikawa Y."/>
            <person name="Idonuma A."/>
            <person name="Iijima M."/>
            <person name="Ikeda M."/>
            <person name="Ikeno M."/>
            <person name="Ito K."/>
            <person name="Ito S."/>
            <person name="Ito T."/>
            <person name="Ito Y."/>
            <person name="Ito Y."/>
            <person name="Iwabuchi A."/>
            <person name="Kamiya K."/>
            <person name="Karasawa W."/>
            <person name="Kurita K."/>
            <person name="Katagiri S."/>
            <person name="Kikuta A."/>
            <person name="Kobayashi H."/>
            <person name="Kobayashi N."/>
            <person name="Machita K."/>
            <person name="Maehara T."/>
            <person name="Masukawa M."/>
            <person name="Mizubayashi T."/>
            <person name="Mukai Y."/>
            <person name="Nagasaki H."/>
            <person name="Nagata Y."/>
            <person name="Naito S."/>
            <person name="Nakashima M."/>
            <person name="Nakama Y."/>
            <person name="Nakamichi Y."/>
            <person name="Nakamura M."/>
            <person name="Meguro A."/>
            <person name="Negishi M."/>
            <person name="Ohta I."/>
            <person name="Ohta T."/>
            <person name="Okamoto M."/>
            <person name="Ono N."/>
            <person name="Saji S."/>
            <person name="Sakaguchi M."/>
            <person name="Sakai K."/>
            <person name="Shibata M."/>
            <person name="Shimokawa T."/>
            <person name="Song J."/>
            <person name="Takazaki Y."/>
            <person name="Terasawa K."/>
            <person name="Tsugane M."/>
            <person name="Tsuji K."/>
            <person name="Ueda S."/>
            <person name="Waki K."/>
            <person name="Yamagata H."/>
            <person name="Yamamoto M."/>
            <person name="Yamamoto S."/>
            <person name="Yamane H."/>
            <person name="Yoshiki S."/>
            <person name="Yoshihara R."/>
            <person name="Yukawa K."/>
            <person name="Zhong H."/>
            <person name="Yano M."/>
            <person name="Yuan Q."/>
            <person name="Ouyang S."/>
            <person name="Liu J."/>
            <person name="Jones K.M."/>
            <person name="Gansberger K."/>
            <person name="Moffat K."/>
            <person name="Hill J."/>
            <person name="Bera J."/>
            <person name="Fadrosh D."/>
            <person name="Jin S."/>
            <person name="Johri S."/>
            <person name="Kim M."/>
            <person name="Overton L."/>
            <person name="Reardon M."/>
            <person name="Tsitrin T."/>
            <person name="Vuong H."/>
            <person name="Weaver B."/>
            <person name="Ciecko A."/>
            <person name="Tallon L."/>
            <person name="Jackson J."/>
            <person name="Pai G."/>
            <person name="Aken S.V."/>
            <person name="Utterback T."/>
            <person name="Reidmuller S."/>
            <person name="Feldblyum T."/>
            <person name="Hsiao J."/>
            <person name="Zismann V."/>
            <person name="Iobst S."/>
            <person name="de Vazeille A.R."/>
            <person name="Buell C.R."/>
            <person name="Ying K."/>
            <person name="Li Y."/>
            <person name="Lu T."/>
            <person name="Huang Y."/>
            <person name="Zhao Q."/>
            <person name="Feng Q."/>
            <person name="Zhang L."/>
            <person name="Zhu J."/>
            <person name="Weng Q."/>
            <person name="Mu J."/>
            <person name="Lu Y."/>
            <person name="Fan D."/>
            <person name="Liu Y."/>
            <person name="Guan J."/>
            <person name="Zhang Y."/>
            <person name="Yu S."/>
            <person name="Liu X."/>
            <person name="Zhang Y."/>
            <person name="Hong G."/>
            <person name="Han B."/>
            <person name="Choisne N."/>
            <person name="Demange N."/>
            <person name="Orjeda G."/>
            <person name="Samain S."/>
            <person name="Cattolico L."/>
            <person name="Pelletier E."/>
            <person name="Couloux A."/>
            <person name="Segurens B."/>
            <person name="Wincker P."/>
            <person name="D'Hont A."/>
            <person name="Scarpelli C."/>
            <person name="Weissenbach J."/>
            <person name="Salanoubat M."/>
            <person name="Quetier F."/>
            <person name="Yu Y."/>
            <person name="Kim H.R."/>
            <person name="Rambo T."/>
            <person name="Currie J."/>
            <person name="Collura K."/>
            <person name="Luo M."/>
            <person name="Yang T."/>
            <person name="Ammiraju J.S.S."/>
            <person name="Engler F."/>
            <person name="Soderlund C."/>
            <person name="Wing R.A."/>
            <person name="Palmer L.E."/>
            <person name="de la Bastide M."/>
            <person name="Spiegel L."/>
            <person name="Nascimento L."/>
            <person name="Zutavern T."/>
            <person name="O'Shaughnessy A."/>
            <person name="Dike S."/>
            <person name="Dedhia N."/>
            <person name="Preston R."/>
            <person name="Balija V."/>
            <person name="McCombie W.R."/>
            <person name="Chow T."/>
            <person name="Chen H."/>
            <person name="Chung M."/>
            <person name="Chen C."/>
            <person name="Shaw J."/>
            <person name="Wu H."/>
            <person name="Hsiao K."/>
            <person name="Chao Y."/>
            <person name="Chu M."/>
            <person name="Cheng C."/>
            <person name="Hour A."/>
            <person name="Lee P."/>
            <person name="Lin S."/>
            <person name="Lin Y."/>
            <person name="Liou J."/>
            <person name="Liu S."/>
            <person name="Hsing Y."/>
            <person name="Raghuvanshi S."/>
            <person name="Mohanty A."/>
            <person name="Bharti A.K."/>
            <person name="Gaur A."/>
            <person name="Gupta V."/>
            <person name="Kumar D."/>
            <person name="Ravi V."/>
            <person name="Vij S."/>
            <person name="Kapur A."/>
            <person name="Khurana P."/>
            <person name="Khurana P."/>
            <person name="Khurana J.P."/>
            <person name="Tyagi A.K."/>
            <person name="Gaikwad K."/>
            <person name="Singh A."/>
            <person name="Dalal V."/>
            <person name="Srivastava S."/>
            <person name="Dixit A."/>
            <person name="Pal A.K."/>
            <person name="Ghazi I.A."/>
            <person name="Yadav M."/>
            <person name="Pandit A."/>
            <person name="Bhargava A."/>
            <person name="Sureshbabu K."/>
            <person name="Batra K."/>
            <person name="Sharma T.R."/>
            <person name="Mohapatra T."/>
            <person name="Singh N.K."/>
            <person name="Messing J."/>
            <person name="Nelson A.B."/>
            <person name="Fuks G."/>
            <person name="Kavchok S."/>
            <person name="Keizer G."/>
            <person name="Linton E."/>
            <person name="Llaca V."/>
            <person name="Song R."/>
            <person name="Tanyolac B."/>
            <person name="Young S."/>
            <person name="Ho-Il K."/>
            <person name="Hahn J.H."/>
            <person name="Sangsakoo G."/>
            <person name="Vanavichit A."/>
            <person name="de Mattos Luiz.A.T."/>
            <person name="Zimmer P.D."/>
            <person name="Malone G."/>
            <person name="Dellagostin O."/>
            <person name="de Oliveira A.C."/>
            <person name="Bevan M."/>
            <person name="Bancroft I."/>
            <person name="Minx P."/>
            <person name="Cordum H."/>
            <person name="Wilson R."/>
            <person name="Cheng Z."/>
            <person name="Jin W."/>
            <person name="Jiang J."/>
            <person name="Leong S.A."/>
            <person name="Iwama H."/>
            <person name="Gojobori T."/>
            <person name="Itoh T."/>
            <person name="Niimura Y."/>
            <person name="Fujii Y."/>
            <person name="Habara T."/>
            <person name="Sakai H."/>
            <person name="Sato Y."/>
            <person name="Wilson G."/>
            <person name="Kumar K."/>
            <person name="McCouch S."/>
            <person name="Juretic N."/>
            <person name="Hoen D."/>
            <person name="Wright S."/>
            <person name="Bruskiewich R."/>
            <person name="Bureau T."/>
            <person name="Miyao A."/>
            <person name="Hirochika H."/>
            <person name="Nishikawa T."/>
            <person name="Kadowaki K."/>
            <person name="Sugiura M."/>
            <person name="Burr B."/>
            <person name="Sasaki T."/>
        </authorList>
    </citation>
    <scope>NUCLEOTIDE SEQUENCE [LARGE SCALE GENOMIC DNA]</scope>
    <source>
        <strain evidence="2">cv. Nipponbare</strain>
    </source>
</reference>
<dbReference type="Proteomes" id="UP000059680">
    <property type="component" value="Chromosome 6"/>
</dbReference>
<accession>A0A0P0WVH6</accession>
<organism evidence="1 2">
    <name type="scientific">Oryza sativa subsp. japonica</name>
    <name type="common">Rice</name>
    <dbReference type="NCBI Taxonomy" id="39947"/>
    <lineage>
        <taxon>Eukaryota</taxon>
        <taxon>Viridiplantae</taxon>
        <taxon>Streptophyta</taxon>
        <taxon>Embryophyta</taxon>
        <taxon>Tracheophyta</taxon>
        <taxon>Spermatophyta</taxon>
        <taxon>Magnoliopsida</taxon>
        <taxon>Liliopsida</taxon>
        <taxon>Poales</taxon>
        <taxon>Poaceae</taxon>
        <taxon>BOP clade</taxon>
        <taxon>Oryzoideae</taxon>
        <taxon>Oryzeae</taxon>
        <taxon>Oryzinae</taxon>
        <taxon>Oryza</taxon>
        <taxon>Oryza sativa</taxon>
    </lineage>
</organism>
<evidence type="ECO:0000313" key="1">
    <source>
        <dbReference type="EMBL" id="BAS97342.1"/>
    </source>
</evidence>
<dbReference type="Gramene" id="Os06t0296450-00">
    <property type="protein sequence ID" value="Os06t0296450-00"/>
    <property type="gene ID" value="Os06g0296450"/>
</dbReference>
<dbReference type="EMBL" id="AP014962">
    <property type="protein sequence ID" value="BAS97342.1"/>
    <property type="molecule type" value="Genomic_DNA"/>
</dbReference>
<dbReference type="PaxDb" id="39947-A0A0P0WVH6"/>
<protein>
    <submittedName>
        <fullName evidence="1">Os06g0296450 protein</fullName>
    </submittedName>
</protein>
<dbReference type="AlphaFoldDB" id="A0A0P0WVH6"/>
<gene>
    <name evidence="1" type="ordered locus">Os06g0296450</name>
    <name evidence="1" type="ORF">OSNPB_060296450</name>
</gene>
<dbReference type="InParanoid" id="A0A0P0WVH6"/>
<evidence type="ECO:0000313" key="2">
    <source>
        <dbReference type="Proteomes" id="UP000059680"/>
    </source>
</evidence>
<keyword evidence="2" id="KW-1185">Reference proteome</keyword>
<sequence>MSTAQLDSRPVLNPASPPLVSWKLTSMLNPSMSDRSGSGAERVLCQRGGRLAGDGAGQRAGAVAHDAADVAAA</sequence>
<name>A0A0P0WVH6_ORYSJ</name>
<proteinExistence type="predicted"/>
<reference evidence="1 2" key="3">
    <citation type="journal article" date="2013" name="Rice">
        <title>Improvement of the Oryza sativa Nipponbare reference genome using next generation sequence and optical map data.</title>
        <authorList>
            <person name="Kawahara Y."/>
            <person name="de la Bastide M."/>
            <person name="Hamilton J.P."/>
            <person name="Kanamori H."/>
            <person name="McCombie W.R."/>
            <person name="Ouyang S."/>
            <person name="Schwartz D.C."/>
            <person name="Tanaka T."/>
            <person name="Wu J."/>
            <person name="Zhou S."/>
            <person name="Childs K.L."/>
            <person name="Davidson R.M."/>
            <person name="Lin H."/>
            <person name="Quesada-Ocampo L."/>
            <person name="Vaillancourt B."/>
            <person name="Sakai H."/>
            <person name="Lee S.S."/>
            <person name="Kim J."/>
            <person name="Numa H."/>
            <person name="Itoh T."/>
            <person name="Buell C.R."/>
            <person name="Matsumoto T."/>
        </authorList>
    </citation>
    <scope>NUCLEOTIDE SEQUENCE [LARGE SCALE GENOMIC DNA]</scope>
    <source>
        <strain evidence="2">cv. Nipponbare</strain>
    </source>
</reference>
<reference evidence="1 2" key="2">
    <citation type="journal article" date="2013" name="Plant Cell Physiol.">
        <title>Rice Annotation Project Database (RAP-DB): an integrative and interactive database for rice genomics.</title>
        <authorList>
            <person name="Sakai H."/>
            <person name="Lee S.S."/>
            <person name="Tanaka T."/>
            <person name="Numa H."/>
            <person name="Kim J."/>
            <person name="Kawahara Y."/>
            <person name="Wakimoto H."/>
            <person name="Yang C.C."/>
            <person name="Iwamoto M."/>
            <person name="Abe T."/>
            <person name="Yamada Y."/>
            <person name="Muto A."/>
            <person name="Inokuchi H."/>
            <person name="Ikemura T."/>
            <person name="Matsumoto T."/>
            <person name="Sasaki T."/>
            <person name="Itoh T."/>
        </authorList>
    </citation>
    <scope>NUCLEOTIDE SEQUENCE [LARGE SCALE GENOMIC DNA]</scope>
    <source>
        <strain evidence="2">cv. Nipponbare</strain>
    </source>
</reference>